<dbReference type="InterPro" id="IPR011992">
    <property type="entry name" value="EF-hand-dom_pair"/>
</dbReference>
<dbReference type="SUPFAM" id="SSF47473">
    <property type="entry name" value="EF-hand"/>
    <property type="match status" value="8"/>
</dbReference>
<proteinExistence type="predicted"/>
<evidence type="ECO:0000313" key="4">
    <source>
        <dbReference type="RefSeq" id="XP_060058467.1"/>
    </source>
</evidence>
<accession>A0ABM3YBN3</accession>
<organism evidence="3 4">
    <name type="scientific">Erinaceus europaeus</name>
    <name type="common">Western European hedgehog</name>
    <dbReference type="NCBI Taxonomy" id="9365"/>
    <lineage>
        <taxon>Eukaryota</taxon>
        <taxon>Metazoa</taxon>
        <taxon>Chordata</taxon>
        <taxon>Craniata</taxon>
        <taxon>Vertebrata</taxon>
        <taxon>Euteleostomi</taxon>
        <taxon>Mammalia</taxon>
        <taxon>Eutheria</taxon>
        <taxon>Laurasiatheria</taxon>
        <taxon>Eulipotyphla</taxon>
        <taxon>Erinaceidae</taxon>
        <taxon>Erinaceinae</taxon>
        <taxon>Erinaceus</taxon>
    </lineage>
</organism>
<evidence type="ECO:0000256" key="1">
    <source>
        <dbReference type="ARBA" id="ARBA00022737"/>
    </source>
</evidence>
<sequence>MDPEFEFHKEEVDLDKLMDAVKAVTGKEEVHLDKLVGGVQAVTGEKIDRQSVPDFVSHMGIALTDSEQQQLLRTLPVDGGKVKRSRVNSFLENVGVRLTEKELEKLMEDLPFSGWLKVLPGQMVLEFRIELESQLRAEIAPKYGENKEEVDLDKLMDAVKAVTGKEEVHLDKLVGGVQAVTGEKIDRQSVPDFVSHMGIALTDSEQQQLLRTLPVDASGKTSQTSLRESKKSFKGGKVKRSRVNSFLENVGVKLTEKELEKLIDDLPFNDKEEVDLDKLIDRVQAVKGGMVNANDINIFLGNMGINLTGKQLENLTESLLVNGEDIDIRDIEDALENMGVKLTDKERLELFQMSSASGEKFDVNKLDTVLGNMRISLTEKELGDLADHLPVNDDGTVDMKKVVDELKTITERNIDSSSLKPLLEKMHIKLTEKEFGQLTENLPADGGIVNINDVKTVLENMGIEPKDSIYWEMVKNLPFDSEKIDSNDLKNLANLGVELTEKEQEMQLQTQSTKEEKIKKDDLFTCFEKIGLQLTEEELNELSEKLRMNGKVDLQDLETLLNNIGIELTDQQLEHLTENLPISGEKIGSDNLQNILQDMGIEHMDEEQKRLLDRLPVDGGKLNTHDLDTILDAMEVEFTEEERDLIKNYLSDSAEIDLENLMDIIETIMGREIDVNDLETVLGSMGIEFTDKEKELPEIVSILPVKNQKIFEKNLLDGIKYFKGAKIDPKKMDTVLKKMGINLTEKELKDVTQNLPVGVNGKVGMAKLMNEVRSFSGDKINISELEDILENLGVELMPTEHFNLIKTLPINDDGKVYLKRMLKGVKSLKEGNVDTSKLDTLLENMGINITEREFMDLMERLPVDDRGEIKLNTVVEELSSVLGEPVDANDIYHALEDMQVEFTNKDYMNLVKTLPVDVEGKVYQKWFQDAIKTLKGGKVDRNNLNKFLKHMGVILSQKELEDFLRDLPTDADGKVELKNVTQRMKDFVGEKIHVSDLKNVLKDMGIEVNHKEYLEVLKSLPVDDDEKIFQNRLLTALRSFKGGKIDGNKLKTVLGKMAIKLKNKELKDLVQKLPVDADGNIPLNKIMSHVKTVRGKKFDAKDLKNTLKNIGIEFTPKEFSELAKHLYFDDDGSIYENRLLDGVRSFKGEEPSEN</sequence>
<keyword evidence="2" id="KW-0106">Calcium</keyword>
<name>A0ABM3YBN3_ERIEU</name>
<dbReference type="GeneID" id="132541787"/>
<dbReference type="RefSeq" id="XP_060058467.1">
    <property type="nucleotide sequence ID" value="XM_060202484.1"/>
</dbReference>
<dbReference type="Gene3D" id="1.10.238.10">
    <property type="entry name" value="EF-hand"/>
    <property type="match status" value="5"/>
</dbReference>
<gene>
    <name evidence="4" type="primary">LOC132541787</name>
</gene>
<dbReference type="Proteomes" id="UP001652624">
    <property type="component" value="Chromosome 12"/>
</dbReference>
<protein>
    <submittedName>
        <fullName evidence="4">Uncharacterized protein LOC132541787</fullName>
    </submittedName>
</protein>
<dbReference type="PANTHER" id="PTHR22656">
    <property type="entry name" value="EF-HAND CALCIUM-BINDING DOMAIN-CONTAINING PROTEIN 13"/>
    <property type="match status" value="1"/>
</dbReference>
<dbReference type="PANTHER" id="PTHR22656:SF1">
    <property type="entry name" value="EF-HAND CALCIUM-BINDING DOMAIN-CONTAINING PROTEIN 13"/>
    <property type="match status" value="1"/>
</dbReference>
<keyword evidence="3" id="KW-1185">Reference proteome</keyword>
<reference evidence="4" key="1">
    <citation type="submission" date="2025-08" db="UniProtKB">
        <authorList>
            <consortium name="RefSeq"/>
        </authorList>
    </citation>
    <scope>IDENTIFICATION</scope>
</reference>
<evidence type="ECO:0000313" key="3">
    <source>
        <dbReference type="Proteomes" id="UP001652624"/>
    </source>
</evidence>
<evidence type="ECO:0000256" key="2">
    <source>
        <dbReference type="ARBA" id="ARBA00022837"/>
    </source>
</evidence>
<keyword evidence="1" id="KW-0677">Repeat</keyword>